<feature type="signal peptide" evidence="2">
    <location>
        <begin position="1"/>
        <end position="20"/>
    </location>
</feature>
<dbReference type="Proteomes" id="UP001488838">
    <property type="component" value="Unassembled WGS sequence"/>
</dbReference>
<dbReference type="GO" id="GO:0007342">
    <property type="term" value="P:fusion of sperm to egg plasma membrane involved in single fertilization"/>
    <property type="evidence" value="ECO:0007669"/>
    <property type="project" value="InterPro"/>
</dbReference>
<proteinExistence type="predicted"/>
<dbReference type="Pfam" id="PF15838">
    <property type="entry name" value="LLCFC1"/>
    <property type="match status" value="1"/>
</dbReference>
<keyword evidence="4" id="KW-1185">Reference proteome</keyword>
<feature type="chain" id="PRO_5043530456" evidence="2">
    <location>
        <begin position="21"/>
        <end position="256"/>
    </location>
</feature>
<keyword evidence="2" id="KW-0732">Signal</keyword>
<evidence type="ECO:0000313" key="4">
    <source>
        <dbReference type="Proteomes" id="UP001488838"/>
    </source>
</evidence>
<gene>
    <name evidence="3" type="ORF">U0070_014530</name>
</gene>
<evidence type="ECO:0000256" key="1">
    <source>
        <dbReference type="SAM" id="MobiDB-lite"/>
    </source>
</evidence>
<dbReference type="EMBL" id="JBBHLL010000491">
    <property type="protein sequence ID" value="KAK7801739.1"/>
    <property type="molecule type" value="Genomic_DNA"/>
</dbReference>
<evidence type="ECO:0000313" key="3">
    <source>
        <dbReference type="EMBL" id="KAK7801739.1"/>
    </source>
</evidence>
<dbReference type="AlphaFoldDB" id="A0AAW0HG21"/>
<protein>
    <submittedName>
        <fullName evidence="3">Uncharacterized protein</fullName>
    </submittedName>
</protein>
<organism evidence="3 4">
    <name type="scientific">Myodes glareolus</name>
    <name type="common">Bank vole</name>
    <name type="synonym">Clethrionomys glareolus</name>
    <dbReference type="NCBI Taxonomy" id="447135"/>
    <lineage>
        <taxon>Eukaryota</taxon>
        <taxon>Metazoa</taxon>
        <taxon>Chordata</taxon>
        <taxon>Craniata</taxon>
        <taxon>Vertebrata</taxon>
        <taxon>Euteleostomi</taxon>
        <taxon>Mammalia</taxon>
        <taxon>Eutheria</taxon>
        <taxon>Euarchontoglires</taxon>
        <taxon>Glires</taxon>
        <taxon>Rodentia</taxon>
        <taxon>Myomorpha</taxon>
        <taxon>Muroidea</taxon>
        <taxon>Cricetidae</taxon>
        <taxon>Arvicolinae</taxon>
        <taxon>Myodes</taxon>
    </lineage>
</organism>
<dbReference type="PANTHER" id="PTHR37348:SF1">
    <property type="entry name" value="SPERM-EGG FUSION PROTEIN LLCFC1"/>
    <property type="match status" value="1"/>
</dbReference>
<feature type="region of interest" description="Disordered" evidence="1">
    <location>
        <begin position="24"/>
        <end position="44"/>
    </location>
</feature>
<name>A0AAW0HG21_MYOGA</name>
<dbReference type="PANTHER" id="PTHR37348">
    <property type="entry name" value="LLLL AND CFNLAS MOTIF-CONTAINING PROTEIN 1"/>
    <property type="match status" value="1"/>
</dbReference>
<comment type="caution">
    <text evidence="3">The sequence shown here is derived from an EMBL/GenBank/DDBJ whole genome shotgun (WGS) entry which is preliminary data.</text>
</comment>
<accession>A0AAW0HG21</accession>
<evidence type="ECO:0000256" key="2">
    <source>
        <dbReference type="SAM" id="SignalP"/>
    </source>
</evidence>
<dbReference type="InterPro" id="IPR031684">
    <property type="entry name" value="LLCFC1"/>
</dbReference>
<reference evidence="3 4" key="1">
    <citation type="journal article" date="2023" name="bioRxiv">
        <title>Conserved and derived expression patterns and positive selection on dental genes reveal complex evolutionary context of ever-growing rodent molars.</title>
        <authorList>
            <person name="Calamari Z.T."/>
            <person name="Song A."/>
            <person name="Cohen E."/>
            <person name="Akter M."/>
            <person name="Roy R.D."/>
            <person name="Hallikas O."/>
            <person name="Christensen M.M."/>
            <person name="Li P."/>
            <person name="Marangoni P."/>
            <person name="Jernvall J."/>
            <person name="Klein O.D."/>
        </authorList>
    </citation>
    <scope>NUCLEOTIDE SEQUENCE [LARGE SCALE GENOMIC DNA]</scope>
    <source>
        <strain evidence="3">V071</strain>
    </source>
</reference>
<sequence length="256" mass="27524">MGATFLTAVLLLLQVKGVRTLKGSTSLEDEGSQREKMSSADQGQEQFEEHFVASSVGEQWQVVDMAQQEDDDTTAQAATLQDHHFNLAFFFNLASLVGPVPRASAAISLVAKLPEFTAGRGVQKGTMWATEMFGKGRGVAEGSMDPKTGRTVDVLRVLSPLTSSLVIPVALPPNDSLLTELVEDTQQLMGHDAASSAKVHGSKEIKFEDRQTPLTQDASETSVSSLSCQAQYLSNSTWANLFVSSSSSTSCDMFLK</sequence>